<dbReference type="AlphaFoldDB" id="A0A2P6QK30"/>
<dbReference type="OrthoDB" id="1723324at2759"/>
<dbReference type="InterPro" id="IPR058680">
    <property type="entry name" value="NBD_SMAX1-like"/>
</dbReference>
<keyword evidence="8" id="KW-0067">ATP-binding</keyword>
<keyword evidence="3" id="KW-0805">Transcription regulation</keyword>
<comment type="caution">
    <text evidence="8">The sequence shown here is derived from an EMBL/GenBank/DDBJ whole genome shotgun (WGS) entry which is preliminary data.</text>
</comment>
<gene>
    <name evidence="8" type="ORF">RchiOBHm_Chr5g0069891</name>
</gene>
<dbReference type="PANTHER" id="PTHR43572">
    <property type="entry name" value="CHAPERONE PROTEIN CLPD, CHLOROPLASTIC"/>
    <property type="match status" value="1"/>
</dbReference>
<dbReference type="CDD" id="cd19499">
    <property type="entry name" value="RecA-like_ClpB_Hsp104-like"/>
    <property type="match status" value="1"/>
</dbReference>
<dbReference type="Pfam" id="PF26587">
    <property type="entry name" value="AAA_lid_SMAX1"/>
    <property type="match status" value="1"/>
</dbReference>
<feature type="domain" description="Clp R" evidence="7">
    <location>
        <begin position="8"/>
        <end position="178"/>
    </location>
</feature>
<dbReference type="InterPro" id="IPR058954">
    <property type="entry name" value="AAA_lid_SMAX1"/>
</dbReference>
<dbReference type="PANTHER" id="PTHR43572:SF38">
    <property type="entry name" value="PROTEIN SMAX1-LIKE 6"/>
    <property type="match status" value="1"/>
</dbReference>
<evidence type="ECO:0000256" key="2">
    <source>
        <dbReference type="ARBA" id="ARBA00022737"/>
    </source>
</evidence>
<dbReference type="GO" id="GO:0006508">
    <property type="term" value="P:proteolysis"/>
    <property type="evidence" value="ECO:0007669"/>
    <property type="project" value="UniProtKB-KW"/>
</dbReference>
<evidence type="ECO:0000313" key="9">
    <source>
        <dbReference type="Proteomes" id="UP000238479"/>
    </source>
</evidence>
<comment type="similarity">
    <text evidence="1">Belongs to the ClpA/ClpB family.</text>
</comment>
<dbReference type="SUPFAM" id="SSF81923">
    <property type="entry name" value="Double Clp-N motif"/>
    <property type="match status" value="1"/>
</dbReference>
<dbReference type="InterPro" id="IPR003959">
    <property type="entry name" value="ATPase_AAA_core"/>
</dbReference>
<evidence type="ECO:0000256" key="5">
    <source>
        <dbReference type="PROSITE-ProRule" id="PRU01251"/>
    </source>
</evidence>
<keyword evidence="8" id="KW-0378">Hydrolase</keyword>
<reference evidence="8 9" key="1">
    <citation type="journal article" date="2018" name="Nat. Genet.">
        <title>The Rosa genome provides new insights in the design of modern roses.</title>
        <authorList>
            <person name="Bendahmane M."/>
        </authorList>
    </citation>
    <scope>NUCLEOTIDE SEQUENCE [LARGE SCALE GENOMIC DNA]</scope>
    <source>
        <strain evidence="9">cv. Old Blush</strain>
    </source>
</reference>
<dbReference type="PROSITE" id="PS51903">
    <property type="entry name" value="CLP_R"/>
    <property type="match status" value="1"/>
</dbReference>
<evidence type="ECO:0000256" key="1">
    <source>
        <dbReference type="ARBA" id="ARBA00008675"/>
    </source>
</evidence>
<dbReference type="InterPro" id="IPR004176">
    <property type="entry name" value="Clp_R_N"/>
</dbReference>
<dbReference type="STRING" id="74649.A0A2P6QK30"/>
<dbReference type="Pfam" id="PF23569">
    <property type="entry name" value="NBD_SMAX1"/>
    <property type="match status" value="1"/>
</dbReference>
<evidence type="ECO:0000256" key="6">
    <source>
        <dbReference type="SAM" id="MobiDB-lite"/>
    </source>
</evidence>
<accession>A0A2P6QK30</accession>
<feature type="region of interest" description="Disordered" evidence="6">
    <location>
        <begin position="516"/>
        <end position="559"/>
    </location>
</feature>
<evidence type="ECO:0000256" key="4">
    <source>
        <dbReference type="ARBA" id="ARBA00023163"/>
    </source>
</evidence>
<dbReference type="EMBL" id="PDCK01000043">
    <property type="protein sequence ID" value="PRQ34526.1"/>
    <property type="molecule type" value="Genomic_DNA"/>
</dbReference>
<evidence type="ECO:0000313" key="8">
    <source>
        <dbReference type="EMBL" id="PRQ34526.1"/>
    </source>
</evidence>
<keyword evidence="9" id="KW-1185">Reference proteome</keyword>
<dbReference type="Proteomes" id="UP000238479">
    <property type="component" value="Chromosome 5"/>
</dbReference>
<dbReference type="Pfam" id="PF07724">
    <property type="entry name" value="AAA_2"/>
    <property type="match status" value="1"/>
</dbReference>
<evidence type="ECO:0000256" key="3">
    <source>
        <dbReference type="ARBA" id="ARBA00023015"/>
    </source>
</evidence>
<keyword evidence="2 5" id="KW-0677">Repeat</keyword>
<keyword evidence="8" id="KW-0547">Nucleotide-binding</keyword>
<protein>
    <submittedName>
        <fullName evidence="8">Putative ATP-dependent Clp protease ATP-binding subunit ClpA</fullName>
    </submittedName>
</protein>
<name>A0A2P6QK30_ROSCH</name>
<organism evidence="8 9">
    <name type="scientific">Rosa chinensis</name>
    <name type="common">China rose</name>
    <dbReference type="NCBI Taxonomy" id="74649"/>
    <lineage>
        <taxon>Eukaryota</taxon>
        <taxon>Viridiplantae</taxon>
        <taxon>Streptophyta</taxon>
        <taxon>Embryophyta</taxon>
        <taxon>Tracheophyta</taxon>
        <taxon>Spermatophyta</taxon>
        <taxon>Magnoliopsida</taxon>
        <taxon>eudicotyledons</taxon>
        <taxon>Gunneridae</taxon>
        <taxon>Pentapetalae</taxon>
        <taxon>rosids</taxon>
        <taxon>fabids</taxon>
        <taxon>Rosales</taxon>
        <taxon>Rosaceae</taxon>
        <taxon>Rosoideae</taxon>
        <taxon>Rosoideae incertae sedis</taxon>
        <taxon>Rosa</taxon>
    </lineage>
</organism>
<dbReference type="OMA" id="RTRCPPI"/>
<dbReference type="Gene3D" id="3.40.50.300">
    <property type="entry name" value="P-loop containing nucleotide triphosphate hydrolases"/>
    <property type="match status" value="1"/>
</dbReference>
<dbReference type="Gene3D" id="1.10.1780.10">
    <property type="entry name" value="Clp, N-terminal domain"/>
    <property type="match status" value="1"/>
</dbReference>
<keyword evidence="4" id="KW-0804">Transcription</keyword>
<dbReference type="GO" id="GO:0008233">
    <property type="term" value="F:peptidase activity"/>
    <property type="evidence" value="ECO:0007669"/>
    <property type="project" value="UniProtKB-KW"/>
</dbReference>
<dbReference type="Gramene" id="PRQ34526">
    <property type="protein sequence ID" value="PRQ34526"/>
    <property type="gene ID" value="RchiOBHm_Chr5g0069891"/>
</dbReference>
<dbReference type="InterPro" id="IPR036628">
    <property type="entry name" value="Clp_N_dom_sf"/>
</dbReference>
<dbReference type="GO" id="GO:0016887">
    <property type="term" value="F:ATP hydrolysis activity"/>
    <property type="evidence" value="ECO:0007669"/>
    <property type="project" value="InterPro"/>
</dbReference>
<evidence type="ECO:0000259" key="7">
    <source>
        <dbReference type="PROSITE" id="PS51903"/>
    </source>
</evidence>
<keyword evidence="8" id="KW-0645">Protease</keyword>
<dbReference type="GO" id="GO:0005524">
    <property type="term" value="F:ATP binding"/>
    <property type="evidence" value="ECO:0007669"/>
    <property type="project" value="UniProtKB-KW"/>
</dbReference>
<dbReference type="SUPFAM" id="SSF52540">
    <property type="entry name" value="P-loop containing nucleoside triphosphate hydrolases"/>
    <property type="match status" value="1"/>
</dbReference>
<dbReference type="InterPro" id="IPR051650">
    <property type="entry name" value="SL_signaling_regulator"/>
</dbReference>
<dbReference type="Pfam" id="PF02861">
    <property type="entry name" value="Clp_N"/>
    <property type="match status" value="1"/>
</dbReference>
<proteinExistence type="inferred from homology"/>
<dbReference type="InterPro" id="IPR027417">
    <property type="entry name" value="P-loop_NTPase"/>
</dbReference>
<sequence>MPTPVSAARQCLTEEAARALDDAVAVARRRTHAQTTSLHAVSALLSLPSSALRDACARARSGAYPYTPRLQFRALELSVGVSLDRLPSSSKAQEEPPVSNSLMAAIKRSQANQRRHPESFHLHQIHSQQQAASLLKVELKHFMLSILDDPIVSRVFGEAGFRSCDIKLAIVHPPVTPQSHRLPRTLCPPIFLCNLTDSDPAARRRFPFPFSGIEEKDENCRRIGDVLVRKSGKNPLLIGVSATEALKSFIEAVQKGRASLLPPEVTSFSVVSMEEEISEFVVEGGSSEGKMGLKLKEVGHLAHQCSGDGGGAGVIVNFGEMKALVDDGVLSDALSFVVVQLKGLLEIHSGKLWLIGAAGSYDMYMKLLARFPAIEKDWDLHLLPISSSKASVDGVYSKSSLMGSFVPFGGFFSGPSDFTNPLSSTNQSFIRCHQCTEKYEQEVASIRKDGSAITVGDQCSTSSPSWLQTTELDPGKGVDLAKTKADNTTLSETVLGLQKKWNDICQKIHHGQPFPKMDNCQAGSHVASPEGSHTATDRRESSGEDSSIQESRSAKHHCLPMDTQKSFLSKQNLVMQVASDAEYAGMQSKQLIRDSKGQQLELGSPCRSPFPIPTMNLPTDRTSSSSITSVTTDLGLGTLYASTSQGLRSPKLQDHRERLRHLSGSISAEFDTLSENSPHQIAQSSSCSGSNFAGQFDPRDFKSLRRVLTAKVCWQDEAICTISEAISRSRSGGGRHRRSKGRGDIWLTLIGPDRVGKKKIAIALAELMFGTRESLISVDMGERGCQSDSIFQWESQDDYDVKFRGKTAVDYVAGELSRRPHSVVYLENVDKADFLAQSNLSQAIRTGKFPDSHGREISINNMIFVTTSATKKGSKNHYLENEPLKFSEEMVLGAKRCQMQILNIGDASQTKGVNVRIAPREGTLNSSSVNKRKLIDSSASIEETSELQKRGNKASRSFLDLNLPFEEIDEGMNCGDYDSDSISENSEAWMEDFLDQVDEAVVLKPFKFDALAEKLVKEINQEFKKVLGSEYQLEIDFGVMVQLLAACWLSDKKKAVDEWIEQVLSRSFAEARQRYRLTAHSVIKLVAGGALSVQEQTPGVCLPARISLN</sequence>